<feature type="non-terminal residue" evidence="1">
    <location>
        <position position="1"/>
    </location>
</feature>
<dbReference type="Proteomes" id="UP001162483">
    <property type="component" value="Unassembled WGS sequence"/>
</dbReference>
<organism evidence="1 2">
    <name type="scientific">Staurois parvus</name>
    <dbReference type="NCBI Taxonomy" id="386267"/>
    <lineage>
        <taxon>Eukaryota</taxon>
        <taxon>Metazoa</taxon>
        <taxon>Chordata</taxon>
        <taxon>Craniata</taxon>
        <taxon>Vertebrata</taxon>
        <taxon>Euteleostomi</taxon>
        <taxon>Amphibia</taxon>
        <taxon>Batrachia</taxon>
        <taxon>Anura</taxon>
        <taxon>Neobatrachia</taxon>
        <taxon>Ranoidea</taxon>
        <taxon>Ranidae</taxon>
        <taxon>Staurois</taxon>
    </lineage>
</organism>
<name>A0ABN9FFT2_9NEOB</name>
<dbReference type="EMBL" id="CATNWA010016850">
    <property type="protein sequence ID" value="CAI9595886.1"/>
    <property type="molecule type" value="Genomic_DNA"/>
</dbReference>
<gene>
    <name evidence="1" type="ORF">SPARVUS_LOCUS11965892</name>
</gene>
<reference evidence="1" key="1">
    <citation type="submission" date="2023-05" db="EMBL/GenBank/DDBJ databases">
        <authorList>
            <person name="Stuckert A."/>
        </authorList>
    </citation>
    <scope>NUCLEOTIDE SEQUENCE</scope>
</reference>
<evidence type="ECO:0000313" key="2">
    <source>
        <dbReference type="Proteomes" id="UP001162483"/>
    </source>
</evidence>
<protein>
    <submittedName>
        <fullName evidence="1">Uncharacterized protein</fullName>
    </submittedName>
</protein>
<evidence type="ECO:0000313" key="1">
    <source>
        <dbReference type="EMBL" id="CAI9595886.1"/>
    </source>
</evidence>
<keyword evidence="2" id="KW-1185">Reference proteome</keyword>
<accession>A0ABN9FFT2</accession>
<sequence>CSIPRGTTGFSKGRSSKIHVRGVWRRSIHIPLMVWKHLCQGFSFHVCRGLIHSRNFHSRLFLGHHPPQPVGQTCWKQPSWCTGTSPPLQALLVCTSSVHPQGLLMDHQKRRTCLPSGVTICWMKFRVPCSLSTPRLIAADNSTA</sequence>
<comment type="caution">
    <text evidence="1">The sequence shown here is derived from an EMBL/GenBank/DDBJ whole genome shotgun (WGS) entry which is preliminary data.</text>
</comment>
<proteinExistence type="predicted"/>